<feature type="domain" description="ACT" evidence="5">
    <location>
        <begin position="8"/>
        <end position="87"/>
    </location>
</feature>
<dbReference type="CDD" id="cd08648">
    <property type="entry name" value="FMT_core_Formyl-FH4-Hydrolase_C"/>
    <property type="match status" value="1"/>
</dbReference>
<dbReference type="SUPFAM" id="SSF53328">
    <property type="entry name" value="Formyltransferase"/>
    <property type="match status" value="1"/>
</dbReference>
<dbReference type="PANTHER" id="PTHR42706">
    <property type="entry name" value="FORMYLTETRAHYDROFOLATE DEFORMYLASE"/>
    <property type="match status" value="1"/>
</dbReference>
<evidence type="ECO:0000256" key="4">
    <source>
        <dbReference type="NCBIfam" id="TIGR00655"/>
    </source>
</evidence>
<sequence length="290" mass="32729">MNTTSEYIIRLACANRPGIVAAVATALFEGGFNILDSQQFDDTVSDRFFVRIHFEQTRADADIDINALMAPVAARFDMQYSVHDCRKLRRVLLMVSKFDHCLADLLYRWRTGELAMEVVGIVSNHPRDTYAQLNLGDIPFHHLPVDKAAPNGKAEQEARVWDIVQSSGAELVVLARYMQILSDDLSAKLSGRCINIHHSFLPGFKGARPYHQAYERGVKLIGATAHYVTADLDEGPIIEQDVERISHRDTPEQLVRRGRDIERRVLASAVRYHLEGRVLLNGHKTVVFPE</sequence>
<keyword evidence="1 3" id="KW-0554">One-carbon metabolism</keyword>
<comment type="function">
    <text evidence="3">Catalyzes the hydrolysis of 10-formyltetrahydrofolate (formyl-FH4) to formate and tetrahydrofolate (FH4).</text>
</comment>
<dbReference type="RefSeq" id="WP_119809763.1">
    <property type="nucleotide sequence ID" value="NZ_QYUP01000055.1"/>
</dbReference>
<dbReference type="Pfam" id="PF00551">
    <property type="entry name" value="Formyl_trans_N"/>
    <property type="match status" value="1"/>
</dbReference>
<dbReference type="InterPro" id="IPR041729">
    <property type="entry name" value="Formyl-FH4-Hydrolase_C"/>
</dbReference>
<dbReference type="EC" id="3.5.1.10" evidence="3 4"/>
<dbReference type="HAMAP" id="MF_01927">
    <property type="entry name" value="PurU"/>
    <property type="match status" value="1"/>
</dbReference>
<dbReference type="OrthoDB" id="9806170at2"/>
<dbReference type="InterPro" id="IPR036477">
    <property type="entry name" value="Formyl_transf_N_sf"/>
</dbReference>
<dbReference type="CDD" id="cd04875">
    <property type="entry name" value="ACT_F4HF-DF"/>
    <property type="match status" value="1"/>
</dbReference>
<dbReference type="AlphaFoldDB" id="A0A418Y633"/>
<protein>
    <recommendedName>
        <fullName evidence="3 4">Formyltetrahydrofolate deformylase</fullName>
        <ecNumber evidence="3 4">3.5.1.10</ecNumber>
    </recommendedName>
    <alternativeName>
        <fullName evidence="3">Formyl-FH(4) hydrolase</fullName>
    </alternativeName>
</protein>
<dbReference type="SUPFAM" id="SSF55021">
    <property type="entry name" value="ACT-like"/>
    <property type="match status" value="1"/>
</dbReference>
<evidence type="ECO:0000313" key="6">
    <source>
        <dbReference type="EMBL" id="RJG22704.1"/>
    </source>
</evidence>
<dbReference type="Pfam" id="PF01842">
    <property type="entry name" value="ACT"/>
    <property type="match status" value="1"/>
</dbReference>
<organism evidence="6 7">
    <name type="scientific">Massilia cavernae</name>
    <dbReference type="NCBI Taxonomy" id="2320864"/>
    <lineage>
        <taxon>Bacteria</taxon>
        <taxon>Pseudomonadati</taxon>
        <taxon>Pseudomonadota</taxon>
        <taxon>Betaproteobacteria</taxon>
        <taxon>Burkholderiales</taxon>
        <taxon>Oxalobacteraceae</taxon>
        <taxon>Telluria group</taxon>
        <taxon>Massilia</taxon>
    </lineage>
</organism>
<dbReference type="PANTHER" id="PTHR42706:SF1">
    <property type="entry name" value="FORMYLTETRAHYDROFOLATE DEFORMYLASE 2, MITOCHONDRIAL"/>
    <property type="match status" value="1"/>
</dbReference>
<name>A0A418Y633_9BURK</name>
<accession>A0A418Y633</accession>
<dbReference type="GO" id="GO:0006189">
    <property type="term" value="P:'de novo' IMP biosynthetic process"/>
    <property type="evidence" value="ECO:0007669"/>
    <property type="project" value="UniProtKB-UniRule"/>
</dbReference>
<dbReference type="InterPro" id="IPR002376">
    <property type="entry name" value="Formyl_transf_N"/>
</dbReference>
<gene>
    <name evidence="3 6" type="primary">purU</name>
    <name evidence="6" type="ORF">D3872_05045</name>
</gene>
<dbReference type="GO" id="GO:0006730">
    <property type="term" value="P:one-carbon metabolic process"/>
    <property type="evidence" value="ECO:0007669"/>
    <property type="project" value="UniProtKB-KW"/>
</dbReference>
<dbReference type="EMBL" id="QYUP01000055">
    <property type="protein sequence ID" value="RJG22704.1"/>
    <property type="molecule type" value="Genomic_DNA"/>
</dbReference>
<comment type="caution">
    <text evidence="6">The sequence shown here is derived from an EMBL/GenBank/DDBJ whole genome shotgun (WGS) entry which is preliminary data.</text>
</comment>
<comment type="similarity">
    <text evidence="3">Belongs to the PurU family.</text>
</comment>
<comment type="catalytic activity">
    <reaction evidence="3">
        <text>(6R)-10-formyltetrahydrofolate + H2O = (6S)-5,6,7,8-tetrahydrofolate + formate + H(+)</text>
        <dbReference type="Rhea" id="RHEA:19833"/>
        <dbReference type="ChEBI" id="CHEBI:15377"/>
        <dbReference type="ChEBI" id="CHEBI:15378"/>
        <dbReference type="ChEBI" id="CHEBI:15740"/>
        <dbReference type="ChEBI" id="CHEBI:57453"/>
        <dbReference type="ChEBI" id="CHEBI:195366"/>
        <dbReference type="EC" id="3.5.1.10"/>
    </reaction>
</comment>
<keyword evidence="2 3" id="KW-0378">Hydrolase</keyword>
<dbReference type="InterPro" id="IPR045865">
    <property type="entry name" value="ACT-like_dom_sf"/>
</dbReference>
<dbReference type="Gene3D" id="3.30.70.260">
    <property type="match status" value="1"/>
</dbReference>
<dbReference type="Proteomes" id="UP000284006">
    <property type="component" value="Unassembled WGS sequence"/>
</dbReference>
<dbReference type="NCBIfam" id="NF004684">
    <property type="entry name" value="PRK06027.1"/>
    <property type="match status" value="1"/>
</dbReference>
<evidence type="ECO:0000259" key="5">
    <source>
        <dbReference type="PROSITE" id="PS51671"/>
    </source>
</evidence>
<feature type="active site" evidence="3">
    <location>
        <position position="233"/>
    </location>
</feature>
<evidence type="ECO:0000256" key="1">
    <source>
        <dbReference type="ARBA" id="ARBA00022563"/>
    </source>
</evidence>
<dbReference type="GO" id="GO:0008864">
    <property type="term" value="F:formyltetrahydrofolate deformylase activity"/>
    <property type="evidence" value="ECO:0007669"/>
    <property type="project" value="UniProtKB-UniRule"/>
</dbReference>
<dbReference type="InterPro" id="IPR004810">
    <property type="entry name" value="PurU"/>
</dbReference>
<evidence type="ECO:0000313" key="7">
    <source>
        <dbReference type="Proteomes" id="UP000284006"/>
    </source>
</evidence>
<comment type="pathway">
    <text evidence="3">Purine metabolism; IMP biosynthesis via de novo pathway; formate from 10-formyl-5,6,7,8-tetrahydrofolate: step 1/1.</text>
</comment>
<keyword evidence="7" id="KW-1185">Reference proteome</keyword>
<reference evidence="6 7" key="1">
    <citation type="submission" date="2018-09" db="EMBL/GenBank/DDBJ databases">
        <authorList>
            <person name="Zhu H."/>
        </authorList>
    </citation>
    <scope>NUCLEOTIDE SEQUENCE [LARGE SCALE GENOMIC DNA]</scope>
    <source>
        <strain evidence="6 7">K1S02-61</strain>
    </source>
</reference>
<dbReference type="InterPro" id="IPR044074">
    <property type="entry name" value="PurU_ACT"/>
</dbReference>
<dbReference type="InterPro" id="IPR002912">
    <property type="entry name" value="ACT_dom"/>
</dbReference>
<dbReference type="PIRSF" id="PIRSF036480">
    <property type="entry name" value="FormyFH4_hydr"/>
    <property type="match status" value="1"/>
</dbReference>
<proteinExistence type="inferred from homology"/>
<dbReference type="PROSITE" id="PS51671">
    <property type="entry name" value="ACT"/>
    <property type="match status" value="1"/>
</dbReference>
<keyword evidence="3" id="KW-0658">Purine biosynthesis</keyword>
<dbReference type="PRINTS" id="PR01575">
    <property type="entry name" value="FFH4HYDRLASE"/>
</dbReference>
<dbReference type="NCBIfam" id="TIGR00655">
    <property type="entry name" value="PurU"/>
    <property type="match status" value="1"/>
</dbReference>
<dbReference type="UniPathway" id="UPA00074">
    <property type="reaction ID" value="UER00170"/>
</dbReference>
<dbReference type="Gene3D" id="3.40.50.170">
    <property type="entry name" value="Formyl transferase, N-terminal domain"/>
    <property type="match status" value="1"/>
</dbReference>
<evidence type="ECO:0000256" key="3">
    <source>
        <dbReference type="HAMAP-Rule" id="MF_01927"/>
    </source>
</evidence>
<evidence type="ECO:0000256" key="2">
    <source>
        <dbReference type="ARBA" id="ARBA00022801"/>
    </source>
</evidence>